<feature type="compositionally biased region" description="Polar residues" evidence="6">
    <location>
        <begin position="378"/>
        <end position="403"/>
    </location>
</feature>
<evidence type="ECO:0000313" key="9">
    <source>
        <dbReference type="Proteomes" id="UP000726737"/>
    </source>
</evidence>
<dbReference type="PROSITE" id="PS51865">
    <property type="entry name" value="PDZ_GRASP"/>
    <property type="match status" value="2"/>
</dbReference>
<proteinExistence type="predicted"/>
<feature type="compositionally biased region" description="Polar residues" evidence="6">
    <location>
        <begin position="349"/>
        <end position="361"/>
    </location>
</feature>
<gene>
    <name evidence="8" type="primary">GORASP2</name>
    <name evidence="8" type="ORF">BG011_005665</name>
</gene>
<feature type="compositionally biased region" description="Basic and acidic residues" evidence="6">
    <location>
        <begin position="227"/>
        <end position="240"/>
    </location>
</feature>
<dbReference type="PANTHER" id="PTHR12893">
    <property type="entry name" value="GOLGI REASSEMBLY STACKING PROTEIN GRASP"/>
    <property type="match status" value="1"/>
</dbReference>
<evidence type="ECO:0000256" key="4">
    <source>
        <dbReference type="ARBA" id="ARBA00023136"/>
    </source>
</evidence>
<evidence type="ECO:0000313" key="8">
    <source>
        <dbReference type="EMBL" id="KAG0254543.1"/>
    </source>
</evidence>
<feature type="region of interest" description="Disordered" evidence="6">
    <location>
        <begin position="448"/>
        <end position="490"/>
    </location>
</feature>
<feature type="binding site" evidence="5">
    <location>
        <position position="17"/>
    </location>
    <ligand>
        <name>Zn(2+)</name>
        <dbReference type="ChEBI" id="CHEBI:29105"/>
    </ligand>
</feature>
<keyword evidence="4" id="KW-0472">Membrane</keyword>
<dbReference type="InterPro" id="IPR024958">
    <property type="entry name" value="GRASP_PDZ"/>
</dbReference>
<feature type="domain" description="PDZ GRASP-type" evidence="7">
    <location>
        <begin position="113"/>
        <end position="202"/>
    </location>
</feature>
<dbReference type="Proteomes" id="UP000726737">
    <property type="component" value="Unassembled WGS sequence"/>
</dbReference>
<sequence length="513" mass="56100">MGNSTSGDEGRHRNGYHVLRVKEDSPADKAGLRPFFDYIVAVNNIRLNTESATMREQMEACEDKTMILDVYSTKEQKLRRIEMTPTRNWGDGEDDSLLGCSIRFDLFDTILDVVWHVLDVKTGSPAEQSGLCAHRDYVIGTPLGIMRAEGDLYDLVEDYMGEPLPLHVYNLDTNQVREVIIVPSESWGGEGLLGCDVGYGYLHRLPIYGSLDFQNPAESTNPLPKETTVDEEKPDPAKDEPQDDTVVQVETQNPAADLETEKSSVSDAASDIVMETVTPRNDSVSEPRIQDSTSLSQSQDGDQQQQQNGTCSHIPITPPSPTATTHVAENSQLTSPPPPASCADVPTRTLATNDSITNTNGPADPTKGKEPVVEDGVKSSTAEDPMSTAVSSNQTSESTQVENETPHEGPRQPPLAIAARMRPGIHGRGIRVGHDGHRVRDRIPLAQVQAQAEQQSAEYKDQKEKNPTPPVHPNQGQDKEGEGHQTDVDPEVHDFVVEGMIRNMALGSSVFLL</sequence>
<feature type="domain" description="PDZ GRASP-type" evidence="7">
    <location>
        <begin position="14"/>
        <end position="107"/>
    </location>
</feature>
<dbReference type="GO" id="GO:0000139">
    <property type="term" value="C:Golgi membrane"/>
    <property type="evidence" value="ECO:0007669"/>
    <property type="project" value="UniProtKB-SubCell"/>
</dbReference>
<evidence type="ECO:0000259" key="7">
    <source>
        <dbReference type="PROSITE" id="PS51865"/>
    </source>
</evidence>
<dbReference type="OrthoDB" id="3318at2759"/>
<keyword evidence="9" id="KW-1185">Reference proteome</keyword>
<evidence type="ECO:0000256" key="1">
    <source>
        <dbReference type="ARBA" id="ARBA00004394"/>
    </source>
</evidence>
<protein>
    <submittedName>
        <fullName evidence="8">Golgi reassembly-stacking protein 2</fullName>
    </submittedName>
</protein>
<dbReference type="GO" id="GO:0007030">
    <property type="term" value="P:Golgi organization"/>
    <property type="evidence" value="ECO:0007669"/>
    <property type="project" value="TreeGrafter"/>
</dbReference>
<evidence type="ECO:0000256" key="5">
    <source>
        <dbReference type="PIRSR" id="PIRSR607583-1"/>
    </source>
</evidence>
<organism evidence="8 9">
    <name type="scientific">Mortierella polycephala</name>
    <dbReference type="NCBI Taxonomy" id="41804"/>
    <lineage>
        <taxon>Eukaryota</taxon>
        <taxon>Fungi</taxon>
        <taxon>Fungi incertae sedis</taxon>
        <taxon>Mucoromycota</taxon>
        <taxon>Mortierellomycotina</taxon>
        <taxon>Mortierellomycetes</taxon>
        <taxon>Mortierellales</taxon>
        <taxon>Mortierellaceae</taxon>
        <taxon>Mortierella</taxon>
    </lineage>
</organism>
<keyword evidence="2" id="KW-0677">Repeat</keyword>
<feature type="compositionally biased region" description="Basic and acidic residues" evidence="6">
    <location>
        <begin position="477"/>
        <end position="490"/>
    </location>
</feature>
<dbReference type="EMBL" id="JAAAJA010000397">
    <property type="protein sequence ID" value="KAG0254543.1"/>
    <property type="molecule type" value="Genomic_DNA"/>
</dbReference>
<comment type="subcellular location">
    <subcellularLocation>
        <location evidence="1">Golgi apparatus membrane</location>
    </subcellularLocation>
</comment>
<evidence type="ECO:0000256" key="6">
    <source>
        <dbReference type="SAM" id="MobiDB-lite"/>
    </source>
</evidence>
<evidence type="ECO:0000256" key="3">
    <source>
        <dbReference type="ARBA" id="ARBA00023034"/>
    </source>
</evidence>
<dbReference type="AlphaFoldDB" id="A0A9P6PUS1"/>
<feature type="compositionally biased region" description="Low complexity" evidence="6">
    <location>
        <begin position="448"/>
        <end position="457"/>
    </location>
</feature>
<keyword evidence="5" id="KW-0862">Zinc</keyword>
<name>A0A9P6PUS1_9FUNG</name>
<reference evidence="8" key="1">
    <citation type="journal article" date="2020" name="Fungal Divers.">
        <title>Resolving the Mortierellaceae phylogeny through synthesis of multi-gene phylogenetics and phylogenomics.</title>
        <authorList>
            <person name="Vandepol N."/>
            <person name="Liber J."/>
            <person name="Desiro A."/>
            <person name="Na H."/>
            <person name="Kennedy M."/>
            <person name="Barry K."/>
            <person name="Grigoriev I.V."/>
            <person name="Miller A.N."/>
            <person name="O'Donnell K."/>
            <person name="Stajich J.E."/>
            <person name="Bonito G."/>
        </authorList>
    </citation>
    <scope>NUCLEOTIDE SEQUENCE</scope>
    <source>
        <strain evidence="8">KOD948</strain>
    </source>
</reference>
<dbReference type="SUPFAM" id="SSF50156">
    <property type="entry name" value="PDZ domain-like"/>
    <property type="match status" value="1"/>
</dbReference>
<dbReference type="InterPro" id="IPR007583">
    <property type="entry name" value="GRASP55_65"/>
</dbReference>
<keyword evidence="5" id="KW-0479">Metal-binding</keyword>
<dbReference type="Pfam" id="PF04495">
    <property type="entry name" value="GRASP55_65"/>
    <property type="match status" value="1"/>
</dbReference>
<accession>A0A9P6PUS1</accession>
<dbReference type="Gene3D" id="2.30.42.10">
    <property type="match status" value="2"/>
</dbReference>
<keyword evidence="3" id="KW-0333">Golgi apparatus</keyword>
<feature type="region of interest" description="Disordered" evidence="6">
    <location>
        <begin position="216"/>
        <end position="414"/>
    </location>
</feature>
<comment type="caution">
    <text evidence="8">The sequence shown here is derived from an EMBL/GenBank/DDBJ whole genome shotgun (WGS) entry which is preliminary data.</text>
</comment>
<dbReference type="PANTHER" id="PTHR12893:SF0">
    <property type="entry name" value="GRASP65"/>
    <property type="match status" value="1"/>
</dbReference>
<feature type="compositionally biased region" description="Basic and acidic residues" evidence="6">
    <location>
        <begin position="366"/>
        <end position="377"/>
    </location>
</feature>
<feature type="compositionally biased region" description="Low complexity" evidence="6">
    <location>
        <begin position="290"/>
        <end position="315"/>
    </location>
</feature>
<dbReference type="InterPro" id="IPR036034">
    <property type="entry name" value="PDZ_sf"/>
</dbReference>
<evidence type="ECO:0000256" key="2">
    <source>
        <dbReference type="ARBA" id="ARBA00022737"/>
    </source>
</evidence>
<dbReference type="FunFam" id="2.30.42.10:FF:000026">
    <property type="entry name" value="Golgi reassembly stacking protein 2"/>
    <property type="match status" value="1"/>
</dbReference>
<dbReference type="GO" id="GO:0046872">
    <property type="term" value="F:metal ion binding"/>
    <property type="evidence" value="ECO:0007669"/>
    <property type="project" value="UniProtKB-KW"/>
</dbReference>